<dbReference type="Pfam" id="PF07686">
    <property type="entry name" value="V-set"/>
    <property type="match status" value="1"/>
</dbReference>
<evidence type="ECO:0000313" key="5">
    <source>
        <dbReference type="Proteomes" id="UP000770717"/>
    </source>
</evidence>
<dbReference type="PROSITE" id="PS50835">
    <property type="entry name" value="IG_LIKE"/>
    <property type="match status" value="1"/>
</dbReference>
<dbReference type="EMBL" id="WNTK01000138">
    <property type="protein sequence ID" value="KAG9471505.1"/>
    <property type="molecule type" value="Genomic_DNA"/>
</dbReference>
<dbReference type="Gene3D" id="2.60.40.10">
    <property type="entry name" value="Immunoglobulins"/>
    <property type="match status" value="1"/>
</dbReference>
<gene>
    <name evidence="4" type="ORF">GDO78_014548</name>
</gene>
<dbReference type="GO" id="GO:0002376">
    <property type="term" value="P:immune system process"/>
    <property type="evidence" value="ECO:0007669"/>
    <property type="project" value="UniProtKB-KW"/>
</dbReference>
<dbReference type="Proteomes" id="UP000770717">
    <property type="component" value="Unassembled WGS sequence"/>
</dbReference>
<feature type="non-terminal residue" evidence="4">
    <location>
        <position position="100"/>
    </location>
</feature>
<accession>A0A8J6EM37</accession>
<proteinExistence type="predicted"/>
<dbReference type="SMART" id="SM00406">
    <property type="entry name" value="IGv"/>
    <property type="match status" value="1"/>
</dbReference>
<dbReference type="InterPro" id="IPR036179">
    <property type="entry name" value="Ig-like_dom_sf"/>
</dbReference>
<dbReference type="PANTHER" id="PTHR23268:SF124">
    <property type="entry name" value="IG-LIKE DOMAIN-CONTAINING PROTEIN"/>
    <property type="match status" value="1"/>
</dbReference>
<dbReference type="InterPro" id="IPR007110">
    <property type="entry name" value="Ig-like_dom"/>
</dbReference>
<evidence type="ECO:0000256" key="2">
    <source>
        <dbReference type="ARBA" id="ARBA00022859"/>
    </source>
</evidence>
<feature type="domain" description="Ig-like" evidence="3">
    <location>
        <begin position="3"/>
        <end position="100"/>
    </location>
</feature>
<dbReference type="AlphaFoldDB" id="A0A8J6EM37"/>
<dbReference type="InterPro" id="IPR013783">
    <property type="entry name" value="Ig-like_fold"/>
</dbReference>
<dbReference type="SUPFAM" id="SSF48726">
    <property type="entry name" value="Immunoglobulin"/>
    <property type="match status" value="1"/>
</dbReference>
<dbReference type="PANTHER" id="PTHR23268">
    <property type="entry name" value="T-CELL RECEPTOR BETA CHAIN"/>
    <property type="match status" value="1"/>
</dbReference>
<keyword evidence="2" id="KW-0391">Immunity</keyword>
<keyword evidence="5" id="KW-1185">Reference proteome</keyword>
<name>A0A8J6EM37_ELECQ</name>
<evidence type="ECO:0000313" key="4">
    <source>
        <dbReference type="EMBL" id="KAG9471505.1"/>
    </source>
</evidence>
<dbReference type="InterPro" id="IPR013106">
    <property type="entry name" value="Ig_V-set"/>
</dbReference>
<dbReference type="GO" id="GO:0005886">
    <property type="term" value="C:plasma membrane"/>
    <property type="evidence" value="ECO:0007669"/>
    <property type="project" value="TreeGrafter"/>
</dbReference>
<dbReference type="CDD" id="cd00099">
    <property type="entry name" value="IgV"/>
    <property type="match status" value="1"/>
</dbReference>
<evidence type="ECO:0000259" key="3">
    <source>
        <dbReference type="PROSITE" id="PS50835"/>
    </source>
</evidence>
<feature type="non-terminal residue" evidence="4">
    <location>
        <position position="1"/>
    </location>
</feature>
<organism evidence="4 5">
    <name type="scientific">Eleutherodactylus coqui</name>
    <name type="common">Puerto Rican coqui</name>
    <dbReference type="NCBI Taxonomy" id="57060"/>
    <lineage>
        <taxon>Eukaryota</taxon>
        <taxon>Metazoa</taxon>
        <taxon>Chordata</taxon>
        <taxon>Craniata</taxon>
        <taxon>Vertebrata</taxon>
        <taxon>Euteleostomi</taxon>
        <taxon>Amphibia</taxon>
        <taxon>Batrachia</taxon>
        <taxon>Anura</taxon>
        <taxon>Neobatrachia</taxon>
        <taxon>Hyloidea</taxon>
        <taxon>Eleutherodactylidae</taxon>
        <taxon>Eleutherodactylinae</taxon>
        <taxon>Eleutherodactylus</taxon>
        <taxon>Eleutherodactylus</taxon>
    </lineage>
</organism>
<protein>
    <recommendedName>
        <fullName evidence="3">Ig-like domain-containing protein</fullName>
    </recommendedName>
</protein>
<dbReference type="InterPro" id="IPR050413">
    <property type="entry name" value="TCR_beta_variable"/>
</dbReference>
<keyword evidence="1" id="KW-0732">Signal</keyword>
<comment type="caution">
    <text evidence="4">The sequence shown here is derived from an EMBL/GenBank/DDBJ whole genome shotgun (WGS) entry which is preliminary data.</text>
</comment>
<reference evidence="4" key="1">
    <citation type="thesis" date="2020" institute="ProQuest LLC" country="789 East Eisenhower Parkway, Ann Arbor, MI, USA">
        <title>Comparative Genomics and Chromosome Evolution.</title>
        <authorList>
            <person name="Mudd A.B."/>
        </authorList>
    </citation>
    <scope>NUCLEOTIDE SEQUENCE</scope>
    <source>
        <strain evidence="4">HN-11 Male</strain>
        <tissue evidence="4">Kidney and liver</tissue>
    </source>
</reference>
<evidence type="ECO:0000256" key="1">
    <source>
        <dbReference type="ARBA" id="ARBA00022729"/>
    </source>
</evidence>
<dbReference type="GO" id="GO:0007166">
    <property type="term" value="P:cell surface receptor signaling pathway"/>
    <property type="evidence" value="ECO:0007669"/>
    <property type="project" value="TreeGrafter"/>
</dbReference>
<dbReference type="OrthoDB" id="8947657at2759"/>
<sequence>LGQQVTVTQDEKLLVLKVGESINLNCEHSDKTGTFTMFWYQQKSGKGLELMAMSTAVKDSNMENKFNELKWSLERSEVKASVLKRDKATSGDSAVYFCAS</sequence>